<proteinExistence type="predicted"/>
<gene>
    <name evidence="1" type="ORF">Slin15195_G079840</name>
</gene>
<accession>A0A9Q9AT52</accession>
<evidence type="ECO:0008006" key="3">
    <source>
        <dbReference type="Google" id="ProtNLM"/>
    </source>
</evidence>
<protein>
    <recommendedName>
        <fullName evidence="3">SnoaL-like domain-containing protein</fullName>
    </recommendedName>
</protein>
<keyword evidence="2" id="KW-1185">Reference proteome</keyword>
<name>A0A9Q9AT52_9PEZI</name>
<dbReference type="Proteomes" id="UP001056384">
    <property type="component" value="Chromosome 6"/>
</dbReference>
<evidence type="ECO:0000313" key="1">
    <source>
        <dbReference type="EMBL" id="USW54665.1"/>
    </source>
</evidence>
<dbReference type="AlphaFoldDB" id="A0A9Q9AT52"/>
<sequence length="154" mass="17193">MTSKSSSQDLRARMEATARALISAFEEGGDHEDPSLVNRDVTPDCTRHLLPVSLLEAFGMPADYIFDNASFQATYARDLKALRFKNNVISHLVIDTETRMASFVAKAEICPLEGDAYPYEQTWTLYFNDDGTKVKKVIEFCDKEGLLRMASASA</sequence>
<dbReference type="EMBL" id="CP099423">
    <property type="protein sequence ID" value="USW54665.1"/>
    <property type="molecule type" value="Genomic_DNA"/>
</dbReference>
<reference evidence="1" key="1">
    <citation type="submission" date="2022-06" db="EMBL/GenBank/DDBJ databases">
        <title>Complete genome sequences of two strains of the flax pathogen Septoria linicola.</title>
        <authorList>
            <person name="Lapalu N."/>
            <person name="Simon A."/>
            <person name="Demenou B."/>
            <person name="Paumier D."/>
            <person name="Guillot M.-P."/>
            <person name="Gout L."/>
            <person name="Valade R."/>
        </authorList>
    </citation>
    <scope>NUCLEOTIDE SEQUENCE</scope>
    <source>
        <strain evidence="1">SE15195</strain>
    </source>
</reference>
<evidence type="ECO:0000313" key="2">
    <source>
        <dbReference type="Proteomes" id="UP001056384"/>
    </source>
</evidence>
<organism evidence="1 2">
    <name type="scientific">Septoria linicola</name>
    <dbReference type="NCBI Taxonomy" id="215465"/>
    <lineage>
        <taxon>Eukaryota</taxon>
        <taxon>Fungi</taxon>
        <taxon>Dikarya</taxon>
        <taxon>Ascomycota</taxon>
        <taxon>Pezizomycotina</taxon>
        <taxon>Dothideomycetes</taxon>
        <taxon>Dothideomycetidae</taxon>
        <taxon>Mycosphaerellales</taxon>
        <taxon>Mycosphaerellaceae</taxon>
        <taxon>Septoria</taxon>
    </lineage>
</organism>